<reference evidence="2 3" key="1">
    <citation type="submission" date="2017-01" db="EMBL/GenBank/DDBJ databases">
        <authorList>
            <person name="Mah S.A."/>
            <person name="Swanson W.J."/>
            <person name="Moy G.W."/>
            <person name="Vacquier V.D."/>
        </authorList>
    </citation>
    <scope>NUCLEOTIDE SEQUENCE [LARGE SCALE GENOMIC DNA]</scope>
    <source>
        <strain evidence="2 3">DSM 22694</strain>
    </source>
</reference>
<dbReference type="Proteomes" id="UP000186110">
    <property type="component" value="Chromosome"/>
</dbReference>
<organism evidence="2 3">
    <name type="scientific">Rhodoferax saidenbachensis</name>
    <dbReference type="NCBI Taxonomy" id="1484693"/>
    <lineage>
        <taxon>Bacteria</taxon>
        <taxon>Pseudomonadati</taxon>
        <taxon>Pseudomonadota</taxon>
        <taxon>Betaproteobacteria</taxon>
        <taxon>Burkholderiales</taxon>
        <taxon>Comamonadaceae</taxon>
        <taxon>Rhodoferax</taxon>
    </lineage>
</organism>
<gene>
    <name evidence="2" type="ORF">RS694_05885</name>
</gene>
<accession>A0A1P8K7W8</accession>
<feature type="chain" id="PRO_5010318963" evidence="1">
    <location>
        <begin position="19"/>
        <end position="125"/>
    </location>
</feature>
<dbReference type="KEGG" id="rsb:RS694_05885"/>
<evidence type="ECO:0000256" key="1">
    <source>
        <dbReference type="SAM" id="SignalP"/>
    </source>
</evidence>
<evidence type="ECO:0000313" key="3">
    <source>
        <dbReference type="Proteomes" id="UP000186110"/>
    </source>
</evidence>
<feature type="signal peptide" evidence="1">
    <location>
        <begin position="1"/>
        <end position="18"/>
    </location>
</feature>
<sequence>MKLALCLLLMLASTAATAQPEAKDFPRAATDFLGQELPQMEAAIKVSDRAYFVSATTRMKNFLEGWGLSGDAVALEQFPMCTEAVTDFVIVGFCKISPPGAICDPETFFPKFERNLLRCRSAAGV</sequence>
<keyword evidence="3" id="KW-1185">Reference proteome</keyword>
<dbReference type="RefSeq" id="WP_051391679.1">
    <property type="nucleotide sequence ID" value="NZ_CP019239.1"/>
</dbReference>
<dbReference type="AlphaFoldDB" id="A0A1P8K7W8"/>
<proteinExistence type="predicted"/>
<keyword evidence="1" id="KW-0732">Signal</keyword>
<evidence type="ECO:0000313" key="2">
    <source>
        <dbReference type="EMBL" id="APW42107.1"/>
    </source>
</evidence>
<dbReference type="EMBL" id="CP019239">
    <property type="protein sequence ID" value="APW42107.1"/>
    <property type="molecule type" value="Genomic_DNA"/>
</dbReference>
<name>A0A1P8K7W8_9BURK</name>
<protein>
    <submittedName>
        <fullName evidence="2">Uncharacterized protein</fullName>
    </submittedName>
</protein>